<accession>A0A9Q3H783</accession>
<dbReference type="AlphaFoldDB" id="A0A9Q3H783"/>
<reference evidence="1" key="1">
    <citation type="submission" date="2021-03" db="EMBL/GenBank/DDBJ databases">
        <title>Draft genome sequence of rust myrtle Austropuccinia psidii MF-1, a brazilian biotype.</title>
        <authorList>
            <person name="Quecine M.C."/>
            <person name="Pachon D.M.R."/>
            <person name="Bonatelli M.L."/>
            <person name="Correr F.H."/>
            <person name="Franceschini L.M."/>
            <person name="Leite T.F."/>
            <person name="Margarido G.R.A."/>
            <person name="Almeida C.A."/>
            <person name="Ferrarezi J.A."/>
            <person name="Labate C.A."/>
        </authorList>
    </citation>
    <scope>NUCLEOTIDE SEQUENCE</scope>
    <source>
        <strain evidence="1">MF-1</strain>
    </source>
</reference>
<dbReference type="EMBL" id="AVOT02012229">
    <property type="protein sequence ID" value="MBW0493782.1"/>
    <property type="molecule type" value="Genomic_DNA"/>
</dbReference>
<comment type="caution">
    <text evidence="1">The sequence shown here is derived from an EMBL/GenBank/DDBJ whole genome shotgun (WGS) entry which is preliminary data.</text>
</comment>
<dbReference type="Proteomes" id="UP000765509">
    <property type="component" value="Unassembled WGS sequence"/>
</dbReference>
<gene>
    <name evidence="1" type="ORF">O181_033497</name>
</gene>
<protein>
    <submittedName>
        <fullName evidence="1">Uncharacterized protein</fullName>
    </submittedName>
</protein>
<organism evidence="1 2">
    <name type="scientific">Austropuccinia psidii MF-1</name>
    <dbReference type="NCBI Taxonomy" id="1389203"/>
    <lineage>
        <taxon>Eukaryota</taxon>
        <taxon>Fungi</taxon>
        <taxon>Dikarya</taxon>
        <taxon>Basidiomycota</taxon>
        <taxon>Pucciniomycotina</taxon>
        <taxon>Pucciniomycetes</taxon>
        <taxon>Pucciniales</taxon>
        <taxon>Sphaerophragmiaceae</taxon>
        <taxon>Austropuccinia</taxon>
    </lineage>
</organism>
<name>A0A9Q3H783_9BASI</name>
<sequence>MLIAPSWSVVLIPIKWAHRPTEMHQGKSCVNRWCLLHVKQTSSRIQVELTSSERQAHVLLLSYTKSCDIHQYLFPCAFNSDSSPPNIPQPSNGW</sequence>
<evidence type="ECO:0000313" key="2">
    <source>
        <dbReference type="Proteomes" id="UP000765509"/>
    </source>
</evidence>
<proteinExistence type="predicted"/>
<evidence type="ECO:0000313" key="1">
    <source>
        <dbReference type="EMBL" id="MBW0493782.1"/>
    </source>
</evidence>
<keyword evidence="2" id="KW-1185">Reference proteome</keyword>